<evidence type="ECO:0000313" key="1">
    <source>
        <dbReference type="EMBL" id="JAH21855.1"/>
    </source>
</evidence>
<sequence>MFSIDKSPWLAGNLVTTERNGNKAHHS</sequence>
<name>A0A0E9R062_ANGAN</name>
<organism evidence="1">
    <name type="scientific">Anguilla anguilla</name>
    <name type="common">European freshwater eel</name>
    <name type="synonym">Muraena anguilla</name>
    <dbReference type="NCBI Taxonomy" id="7936"/>
    <lineage>
        <taxon>Eukaryota</taxon>
        <taxon>Metazoa</taxon>
        <taxon>Chordata</taxon>
        <taxon>Craniata</taxon>
        <taxon>Vertebrata</taxon>
        <taxon>Euteleostomi</taxon>
        <taxon>Actinopterygii</taxon>
        <taxon>Neopterygii</taxon>
        <taxon>Teleostei</taxon>
        <taxon>Anguilliformes</taxon>
        <taxon>Anguillidae</taxon>
        <taxon>Anguilla</taxon>
    </lineage>
</organism>
<dbReference type="AlphaFoldDB" id="A0A0E9R062"/>
<proteinExistence type="predicted"/>
<protein>
    <submittedName>
        <fullName evidence="1">Uncharacterized protein</fullName>
    </submittedName>
</protein>
<reference evidence="1" key="1">
    <citation type="submission" date="2014-11" db="EMBL/GenBank/DDBJ databases">
        <authorList>
            <person name="Amaro Gonzalez C."/>
        </authorList>
    </citation>
    <scope>NUCLEOTIDE SEQUENCE</scope>
</reference>
<reference evidence="1" key="2">
    <citation type="journal article" date="2015" name="Fish Shellfish Immunol.">
        <title>Early steps in the European eel (Anguilla anguilla)-Vibrio vulnificus interaction in the gills: Role of the RtxA13 toxin.</title>
        <authorList>
            <person name="Callol A."/>
            <person name="Pajuelo D."/>
            <person name="Ebbesson L."/>
            <person name="Teles M."/>
            <person name="MacKenzie S."/>
            <person name="Amaro C."/>
        </authorList>
    </citation>
    <scope>NUCLEOTIDE SEQUENCE</scope>
</reference>
<accession>A0A0E9R062</accession>
<dbReference type="EMBL" id="GBXM01086722">
    <property type="protein sequence ID" value="JAH21855.1"/>
    <property type="molecule type" value="Transcribed_RNA"/>
</dbReference>